<dbReference type="SUPFAM" id="SSF56235">
    <property type="entry name" value="N-terminal nucleophile aminohydrolases (Ntn hydrolases)"/>
    <property type="match status" value="1"/>
</dbReference>
<dbReference type="Proteomes" id="UP000838412">
    <property type="component" value="Chromosome 6"/>
</dbReference>
<dbReference type="OrthoDB" id="191723at2759"/>
<keyword evidence="1" id="KW-0808">Transferase</keyword>
<dbReference type="PROSITE" id="PS51278">
    <property type="entry name" value="GATASE_TYPE_2"/>
    <property type="match status" value="1"/>
</dbReference>
<sequence>MGMVSTIFTDETLSKIKGNLGIGHTRYSTAGFSELNNCQPFVVDTIHGKIAVAHNGELVNAGPLRQKVMKRGIGLSTGSDSEVITQLLCSIPSDGEPDGPDWQARIRNVMNETLMSYSLVIMTGDCLYAVRDPYGNRPLCIGRLMSGVSFNSPVKNGYDSVSEDIEGWVVSSESCSFQSLGAVYQREVQPGEIVRVTKDGIESICVVSRPNQDPPAFCIFEYVYFARADSIMEGQMVYSVRMRCGRQLAKEAPVEADLVSTVPESATPAAMGYAQQVHIRVASPPVKNPCYMGINIPTKEELIANRLEATKLAECLGATSLVYLTVDGLTLAVREGIENSKDNGVGHCTACLTGKYPVNLEW</sequence>
<name>A0A8K0A3Q3_BRALA</name>
<accession>A0A8K0A3Q3</accession>
<proteinExistence type="predicted"/>
<dbReference type="SUPFAM" id="SSF53271">
    <property type="entry name" value="PRTase-like"/>
    <property type="match status" value="1"/>
</dbReference>
<evidence type="ECO:0000313" key="5">
    <source>
        <dbReference type="Proteomes" id="UP000838412"/>
    </source>
</evidence>
<reference evidence="4" key="1">
    <citation type="submission" date="2022-01" db="EMBL/GenBank/DDBJ databases">
        <authorList>
            <person name="Braso-Vives M."/>
        </authorList>
    </citation>
    <scope>NUCLEOTIDE SEQUENCE</scope>
</reference>
<keyword evidence="2" id="KW-0315">Glutamine amidotransferase</keyword>
<gene>
    <name evidence="4" type="primary">PPAT</name>
    <name evidence="4" type="ORF">BLAG_LOCUS20836</name>
</gene>
<keyword evidence="5" id="KW-1185">Reference proteome</keyword>
<evidence type="ECO:0000313" key="4">
    <source>
        <dbReference type="EMBL" id="CAH1267499.1"/>
    </source>
</evidence>
<feature type="domain" description="Glutamine amidotransferase type-2" evidence="3">
    <location>
        <begin position="1"/>
        <end position="199"/>
    </location>
</feature>
<dbReference type="InterPro" id="IPR029055">
    <property type="entry name" value="Ntn_hydrolases_N"/>
</dbReference>
<dbReference type="Gene3D" id="3.60.20.10">
    <property type="entry name" value="Glutamine Phosphoribosylpyrophosphate, subunit 1, domain 1"/>
    <property type="match status" value="1"/>
</dbReference>
<dbReference type="Pfam" id="PF13522">
    <property type="entry name" value="GATase_6"/>
    <property type="match status" value="1"/>
</dbReference>
<organism evidence="4 5">
    <name type="scientific">Branchiostoma lanceolatum</name>
    <name type="common">Common lancelet</name>
    <name type="synonym">Amphioxus lanceolatum</name>
    <dbReference type="NCBI Taxonomy" id="7740"/>
    <lineage>
        <taxon>Eukaryota</taxon>
        <taxon>Metazoa</taxon>
        <taxon>Chordata</taxon>
        <taxon>Cephalochordata</taxon>
        <taxon>Leptocardii</taxon>
        <taxon>Amphioxiformes</taxon>
        <taxon>Branchiostomatidae</taxon>
        <taxon>Branchiostoma</taxon>
    </lineage>
</organism>
<dbReference type="InterPro" id="IPR029057">
    <property type="entry name" value="PRTase-like"/>
</dbReference>
<evidence type="ECO:0000256" key="1">
    <source>
        <dbReference type="ARBA" id="ARBA00022679"/>
    </source>
</evidence>
<dbReference type="Gene3D" id="3.40.50.2020">
    <property type="match status" value="1"/>
</dbReference>
<dbReference type="EMBL" id="OV696691">
    <property type="protein sequence ID" value="CAH1267499.1"/>
    <property type="molecule type" value="Genomic_DNA"/>
</dbReference>
<dbReference type="InterPro" id="IPR017932">
    <property type="entry name" value="GATase_2_dom"/>
</dbReference>
<evidence type="ECO:0000259" key="3">
    <source>
        <dbReference type="PROSITE" id="PS51278"/>
    </source>
</evidence>
<protein>
    <submittedName>
        <fullName evidence="4">PPAT protein</fullName>
    </submittedName>
</protein>
<dbReference type="AlphaFoldDB" id="A0A8K0A3Q3"/>
<dbReference type="PANTHER" id="PTHR11907">
    <property type="entry name" value="AMIDOPHOSPHORIBOSYLTRANSFERASE"/>
    <property type="match status" value="1"/>
</dbReference>
<evidence type="ECO:0000256" key="2">
    <source>
        <dbReference type="ARBA" id="ARBA00022962"/>
    </source>
</evidence>
<dbReference type="GO" id="GO:0016740">
    <property type="term" value="F:transferase activity"/>
    <property type="evidence" value="ECO:0007669"/>
    <property type="project" value="UniProtKB-KW"/>
</dbReference>